<comment type="caution">
    <text evidence="1">The sequence shown here is derived from an EMBL/GenBank/DDBJ whole genome shotgun (WGS) entry which is preliminary data.</text>
</comment>
<evidence type="ECO:0000313" key="1">
    <source>
        <dbReference type="EMBL" id="KAB8339001.1"/>
    </source>
</evidence>
<reference evidence="1 2" key="1">
    <citation type="submission" date="2019-06" db="EMBL/GenBank/DDBJ databases">
        <title>A chromosomal-level reference genome of Carpinus fangiana (Coryloideae, Betulaceae).</title>
        <authorList>
            <person name="Yang X."/>
            <person name="Wang Z."/>
            <person name="Zhang L."/>
            <person name="Hao G."/>
            <person name="Liu J."/>
            <person name="Yang Y."/>
        </authorList>
    </citation>
    <scope>NUCLEOTIDE SEQUENCE [LARGE SCALE GENOMIC DNA]</scope>
    <source>
        <strain evidence="1">Cfa_2016G</strain>
        <tissue evidence="1">Leaf</tissue>
    </source>
</reference>
<gene>
    <name evidence="1" type="ORF">FH972_021940</name>
</gene>
<dbReference type="Proteomes" id="UP000327013">
    <property type="component" value="Unassembled WGS sequence"/>
</dbReference>
<proteinExistence type="predicted"/>
<keyword evidence="2" id="KW-1185">Reference proteome</keyword>
<accession>A0A5N6KSY9</accession>
<dbReference type="AlphaFoldDB" id="A0A5N6KSY9"/>
<organism evidence="1 2">
    <name type="scientific">Carpinus fangiana</name>
    <dbReference type="NCBI Taxonomy" id="176857"/>
    <lineage>
        <taxon>Eukaryota</taxon>
        <taxon>Viridiplantae</taxon>
        <taxon>Streptophyta</taxon>
        <taxon>Embryophyta</taxon>
        <taxon>Tracheophyta</taxon>
        <taxon>Spermatophyta</taxon>
        <taxon>Magnoliopsida</taxon>
        <taxon>eudicotyledons</taxon>
        <taxon>Gunneridae</taxon>
        <taxon>Pentapetalae</taxon>
        <taxon>rosids</taxon>
        <taxon>fabids</taxon>
        <taxon>Fagales</taxon>
        <taxon>Betulaceae</taxon>
        <taxon>Carpinus</taxon>
    </lineage>
</organism>
<protein>
    <submittedName>
        <fullName evidence="1">Uncharacterized protein</fullName>
    </submittedName>
</protein>
<sequence length="176" mass="19271">MHELPLGGGMCERFRRCTIGGLRSGTSRGRAWVRVRQRATSHQCKPLLMRLVACGERRPEIVCAEAAFQATRAAVHSPRTQPRGPSREGFKAVLDFRLSACPAPRPANANACLFAAWTASLAGSCPWLPLKSCRSTVRMARIRGLDPFGCAVDLSVGVTGRRRSREQILYAEPPDV</sequence>
<dbReference type="EMBL" id="VIBQ01000010">
    <property type="protein sequence ID" value="KAB8339001.1"/>
    <property type="molecule type" value="Genomic_DNA"/>
</dbReference>
<evidence type="ECO:0000313" key="2">
    <source>
        <dbReference type="Proteomes" id="UP000327013"/>
    </source>
</evidence>
<name>A0A5N6KSY9_9ROSI</name>